<name>A0A816BHJ1_ADIRI</name>
<feature type="signal peptide" evidence="1">
    <location>
        <begin position="1"/>
        <end position="25"/>
    </location>
</feature>
<feature type="chain" id="PRO_5036412670" evidence="1">
    <location>
        <begin position="26"/>
        <end position="112"/>
    </location>
</feature>
<evidence type="ECO:0000256" key="1">
    <source>
        <dbReference type="SAM" id="SignalP"/>
    </source>
</evidence>
<keyword evidence="4" id="KW-1185">Reference proteome</keyword>
<keyword evidence="1" id="KW-0732">Signal</keyword>
<evidence type="ECO:0000313" key="3">
    <source>
        <dbReference type="EMBL" id="CAF1610914.1"/>
    </source>
</evidence>
<proteinExistence type="predicted"/>
<reference evidence="3" key="1">
    <citation type="submission" date="2021-02" db="EMBL/GenBank/DDBJ databases">
        <authorList>
            <person name="Nowell W R."/>
        </authorList>
    </citation>
    <scope>NUCLEOTIDE SEQUENCE</scope>
</reference>
<dbReference type="AlphaFoldDB" id="A0A816BHJ1"/>
<protein>
    <submittedName>
        <fullName evidence="3">Uncharacterized protein</fullName>
    </submittedName>
</protein>
<dbReference type="EMBL" id="CAJNOR010007109">
    <property type="protein sequence ID" value="CAF1610914.1"/>
    <property type="molecule type" value="Genomic_DNA"/>
</dbReference>
<sequence>MATKSYMMFQVFCLISVFCLNTALQCKVCTKEDSNCVIGDNIESRTCGNGEDLCFTWFDRKGIEVRVERDCISSGTKGYKAMKKVIGSRNSGCIKNINRLDCFAFCSLDDCN</sequence>
<organism evidence="3 4">
    <name type="scientific">Adineta ricciae</name>
    <name type="common">Rotifer</name>
    <dbReference type="NCBI Taxonomy" id="249248"/>
    <lineage>
        <taxon>Eukaryota</taxon>
        <taxon>Metazoa</taxon>
        <taxon>Spiralia</taxon>
        <taxon>Gnathifera</taxon>
        <taxon>Rotifera</taxon>
        <taxon>Eurotatoria</taxon>
        <taxon>Bdelloidea</taxon>
        <taxon>Adinetida</taxon>
        <taxon>Adinetidae</taxon>
        <taxon>Adineta</taxon>
    </lineage>
</organism>
<gene>
    <name evidence="2" type="ORF">EDS130_LOCUS6404</name>
    <name evidence="3" type="ORF">XAT740_LOCUS48887</name>
</gene>
<dbReference type="Proteomes" id="UP000663828">
    <property type="component" value="Unassembled WGS sequence"/>
</dbReference>
<dbReference type="EMBL" id="CAJNOJ010000018">
    <property type="protein sequence ID" value="CAF0832349.1"/>
    <property type="molecule type" value="Genomic_DNA"/>
</dbReference>
<evidence type="ECO:0000313" key="4">
    <source>
        <dbReference type="Proteomes" id="UP000663828"/>
    </source>
</evidence>
<dbReference type="Proteomes" id="UP000663852">
    <property type="component" value="Unassembled WGS sequence"/>
</dbReference>
<evidence type="ECO:0000313" key="2">
    <source>
        <dbReference type="EMBL" id="CAF0832349.1"/>
    </source>
</evidence>
<comment type="caution">
    <text evidence="3">The sequence shown here is derived from an EMBL/GenBank/DDBJ whole genome shotgun (WGS) entry which is preliminary data.</text>
</comment>
<dbReference type="OrthoDB" id="10003611at2759"/>
<accession>A0A816BHJ1</accession>